<dbReference type="GO" id="GO:0008894">
    <property type="term" value="F:guanosine-5'-triphosphate,3'-diphosphate diphosphatase activity"/>
    <property type="evidence" value="ECO:0007669"/>
    <property type="project" value="UniProtKB-EC"/>
</dbReference>
<feature type="domain" description="Ppx/GppA phosphatase N-terminal" evidence="1">
    <location>
        <begin position="48"/>
        <end position="330"/>
    </location>
</feature>
<dbReference type="PANTHER" id="PTHR30005">
    <property type="entry name" value="EXOPOLYPHOSPHATASE"/>
    <property type="match status" value="1"/>
</dbReference>
<keyword evidence="2" id="KW-0378">Hydrolase</keyword>
<dbReference type="PANTHER" id="PTHR30005:SF13">
    <property type="entry name" value="EXOPOLYPHOSPHATASE 2"/>
    <property type="match status" value="1"/>
</dbReference>
<dbReference type="RefSeq" id="WP_242871552.1">
    <property type="nucleotide sequence ID" value="NZ_LKEU01000010.1"/>
</dbReference>
<dbReference type="Pfam" id="PF02541">
    <property type="entry name" value="Ppx-GppA"/>
    <property type="match status" value="1"/>
</dbReference>
<dbReference type="InterPro" id="IPR050273">
    <property type="entry name" value="GppA/Ppx_hydrolase"/>
</dbReference>
<gene>
    <name evidence="2" type="primary">gppA_1</name>
    <name evidence="2" type="ORF">ACWI_01360</name>
</gene>
<evidence type="ECO:0000259" key="1">
    <source>
        <dbReference type="Pfam" id="PF02541"/>
    </source>
</evidence>
<dbReference type="Gene3D" id="3.30.420.40">
    <property type="match status" value="1"/>
</dbReference>
<dbReference type="InterPro" id="IPR043129">
    <property type="entry name" value="ATPase_NBD"/>
</dbReference>
<accession>A0A1F2PMP9</accession>
<dbReference type="Gene3D" id="3.30.420.150">
    <property type="entry name" value="Exopolyphosphatase. Domain 2"/>
    <property type="match status" value="1"/>
</dbReference>
<proteinExistence type="predicted"/>
<dbReference type="SUPFAM" id="SSF53067">
    <property type="entry name" value="Actin-like ATPase domain"/>
    <property type="match status" value="2"/>
</dbReference>
<organism evidence="2 3">
    <name type="scientific">Acetobacterium wieringae</name>
    <dbReference type="NCBI Taxonomy" id="52694"/>
    <lineage>
        <taxon>Bacteria</taxon>
        <taxon>Bacillati</taxon>
        <taxon>Bacillota</taxon>
        <taxon>Clostridia</taxon>
        <taxon>Eubacteriales</taxon>
        <taxon>Eubacteriaceae</taxon>
        <taxon>Acetobacterium</taxon>
    </lineage>
</organism>
<dbReference type="InterPro" id="IPR003695">
    <property type="entry name" value="Ppx_GppA_N"/>
</dbReference>
<dbReference type="CDD" id="cd24054">
    <property type="entry name" value="ASKHA_NBD_AaPPX-GppA_MtPPX2-like"/>
    <property type="match status" value="1"/>
</dbReference>
<dbReference type="STRING" id="52694.ACWI_01360"/>
<protein>
    <submittedName>
        <fullName evidence="2">Guanosine-5'-triphosphate,3'-diphosphate pyrophosphatase</fullName>
        <ecNumber evidence="2">3.6.1.40</ecNumber>
    </submittedName>
</protein>
<sequence length="337" mass="38082">MLQKAMGKQLNNKCNSNLDGSKLDLIERKEKKRHLAVIDIGTNSTRMLIFRNDQGKLVRVNKSVRYTRMGQGVNQTGRLHPDAEKRNMEALEEYKNIAADYGVEAFYLFGTSAMRDADNTAAYLEAVKEKLGFEIEVISGEAEAELGFVGVSQCFEEKILIFDIGGGSTEFIYGEDNEIKRMMSINLGCVRCTEEFIFSDPPTFQELERMNEKIYAEFEKKTHGFLPTKPYKLIGIGGTATSLSTIKQELKTYCSEMVHQSTITKDELERMIDSLASKTIKERQNMVGLEAKRADIILAGAFLLLNIFKITGETVFTVCDYDNLEGAAYRHFVMENK</sequence>
<name>A0A1F2PMP9_9FIRM</name>
<comment type="caution">
    <text evidence="2">The sequence shown here is derived from an EMBL/GenBank/DDBJ whole genome shotgun (WGS) entry which is preliminary data.</text>
</comment>
<dbReference type="Proteomes" id="UP000176244">
    <property type="component" value="Unassembled WGS sequence"/>
</dbReference>
<dbReference type="AlphaFoldDB" id="A0A1F2PMP9"/>
<dbReference type="EC" id="3.6.1.40" evidence="2"/>
<evidence type="ECO:0000313" key="2">
    <source>
        <dbReference type="EMBL" id="OFV72225.1"/>
    </source>
</evidence>
<evidence type="ECO:0000313" key="3">
    <source>
        <dbReference type="Proteomes" id="UP000176244"/>
    </source>
</evidence>
<reference evidence="2 3" key="1">
    <citation type="submission" date="2015-09" db="EMBL/GenBank/DDBJ databases">
        <title>Genome sequence of Acetobacterium wieringae DSM 1911.</title>
        <authorList>
            <person name="Poehlein A."/>
            <person name="Bengelsdorf F.R."/>
            <person name="Schiel-Bengelsdorf B."/>
            <person name="Duerre P."/>
            <person name="Daniel R."/>
        </authorList>
    </citation>
    <scope>NUCLEOTIDE SEQUENCE [LARGE SCALE GENOMIC DNA]</scope>
    <source>
        <strain evidence="2 3">DSM 1911</strain>
    </source>
</reference>
<dbReference type="EMBL" id="LKEU01000010">
    <property type="protein sequence ID" value="OFV72225.1"/>
    <property type="molecule type" value="Genomic_DNA"/>
</dbReference>